<keyword evidence="8" id="KW-0675">Receptor</keyword>
<evidence type="ECO:0000256" key="2">
    <source>
        <dbReference type="ARBA" id="ARBA00022475"/>
    </source>
</evidence>
<protein>
    <submittedName>
        <fullName evidence="11">Uncharacterized protein</fullName>
    </submittedName>
</protein>
<feature type="transmembrane region" description="Helical" evidence="10">
    <location>
        <begin position="63"/>
        <end position="82"/>
    </location>
</feature>
<accession>A0A182P6Z8</accession>
<dbReference type="GO" id="GO:0007165">
    <property type="term" value="P:signal transduction"/>
    <property type="evidence" value="ECO:0007669"/>
    <property type="project" value="UniProtKB-KW"/>
</dbReference>
<evidence type="ECO:0000256" key="3">
    <source>
        <dbReference type="ARBA" id="ARBA00022606"/>
    </source>
</evidence>
<reference evidence="12" key="1">
    <citation type="submission" date="2013-03" db="EMBL/GenBank/DDBJ databases">
        <title>The Genome Sequence of Anopheles epiroticus epiroticus2.</title>
        <authorList>
            <consortium name="The Broad Institute Genomics Platform"/>
            <person name="Neafsey D.E."/>
            <person name="Howell P."/>
            <person name="Walker B."/>
            <person name="Young S.K."/>
            <person name="Zeng Q."/>
            <person name="Gargeya S."/>
            <person name="Fitzgerald M."/>
            <person name="Haas B."/>
            <person name="Abouelleil A."/>
            <person name="Allen A.W."/>
            <person name="Alvarado L."/>
            <person name="Arachchi H.M."/>
            <person name="Berlin A.M."/>
            <person name="Chapman S.B."/>
            <person name="Gainer-Dewar J."/>
            <person name="Goldberg J."/>
            <person name="Griggs A."/>
            <person name="Gujja S."/>
            <person name="Hansen M."/>
            <person name="Howarth C."/>
            <person name="Imamovic A."/>
            <person name="Ireland A."/>
            <person name="Larimer J."/>
            <person name="McCowan C."/>
            <person name="Murphy C."/>
            <person name="Pearson M."/>
            <person name="Poon T.W."/>
            <person name="Priest M."/>
            <person name="Roberts A."/>
            <person name="Saif S."/>
            <person name="Shea T."/>
            <person name="Sisk P."/>
            <person name="Sykes S."/>
            <person name="Wortman J."/>
            <person name="Nusbaum C."/>
            <person name="Birren B."/>
        </authorList>
    </citation>
    <scope>NUCLEOTIDE SEQUENCE [LARGE SCALE GENOMIC DNA]</scope>
    <source>
        <strain evidence="12">Epiroticus2</strain>
    </source>
</reference>
<dbReference type="GO" id="GO:0005549">
    <property type="term" value="F:odorant binding"/>
    <property type="evidence" value="ECO:0007669"/>
    <property type="project" value="InterPro"/>
</dbReference>
<dbReference type="VEuPathDB" id="VectorBase:AEPI002698"/>
<keyword evidence="7 10" id="KW-0472">Membrane</keyword>
<dbReference type="PANTHER" id="PTHR21137:SF35">
    <property type="entry name" value="ODORANT RECEPTOR 19A-RELATED"/>
    <property type="match status" value="1"/>
</dbReference>
<reference evidence="11" key="2">
    <citation type="submission" date="2020-05" db="UniProtKB">
        <authorList>
            <consortium name="EnsemblMetazoa"/>
        </authorList>
    </citation>
    <scope>IDENTIFICATION</scope>
    <source>
        <strain evidence="11">Epiroticus2</strain>
    </source>
</reference>
<dbReference type="InterPro" id="IPR004117">
    <property type="entry name" value="7tm6_olfct_rcpt"/>
</dbReference>
<dbReference type="Pfam" id="PF02949">
    <property type="entry name" value="7tm_6"/>
    <property type="match status" value="1"/>
</dbReference>
<dbReference type="GO" id="GO:0004984">
    <property type="term" value="F:olfactory receptor activity"/>
    <property type="evidence" value="ECO:0007669"/>
    <property type="project" value="InterPro"/>
</dbReference>
<keyword evidence="6 10" id="KW-1133">Transmembrane helix</keyword>
<dbReference type="PANTHER" id="PTHR21137">
    <property type="entry name" value="ODORANT RECEPTOR"/>
    <property type="match status" value="1"/>
</dbReference>
<evidence type="ECO:0000256" key="8">
    <source>
        <dbReference type="ARBA" id="ARBA00023170"/>
    </source>
</evidence>
<sequence length="290" mass="33775">MYNRLDRFHYEYRHHEKNNATLLLLMNRICLLRKLITTQIAVSILVLTFNPIVQYIFQGERVLVYTILIPFTDPEITSHFLLNLALQYFFLVVSFGGFSAAESVLILFVTSVAGFADVLKNKIDEMNTLLLDAEDTKDRTQVKLKLREIILLHQRVLEYENDLEKRYYLNNWVQVASSVFNLTGAIFGCYVSNSFTMYALALAVVVQMFELCALGTILSIKNDEIEHAFYNSLWYLMDRAERKDFLIMFHKSQHAMEMTVASMAPLNVVLFIAIMQKIYAYAMMMMRFID</sequence>
<keyword evidence="9" id="KW-0807">Transducer</keyword>
<dbReference type="Proteomes" id="UP000075885">
    <property type="component" value="Unassembled WGS sequence"/>
</dbReference>
<feature type="transmembrane region" description="Helical" evidence="10">
    <location>
        <begin position="198"/>
        <end position="220"/>
    </location>
</feature>
<comment type="subcellular location">
    <subcellularLocation>
        <location evidence="1">Cell membrane</location>
        <topology evidence="1">Multi-pass membrane protein</topology>
    </subcellularLocation>
</comment>
<evidence type="ECO:0000313" key="12">
    <source>
        <dbReference type="Proteomes" id="UP000075885"/>
    </source>
</evidence>
<keyword evidence="3" id="KW-0716">Sensory transduction</keyword>
<feature type="transmembrane region" description="Helical" evidence="10">
    <location>
        <begin position="258"/>
        <end position="279"/>
    </location>
</feature>
<evidence type="ECO:0000256" key="7">
    <source>
        <dbReference type="ARBA" id="ARBA00023136"/>
    </source>
</evidence>
<evidence type="ECO:0000256" key="6">
    <source>
        <dbReference type="ARBA" id="ARBA00022989"/>
    </source>
</evidence>
<evidence type="ECO:0000256" key="10">
    <source>
        <dbReference type="SAM" id="Phobius"/>
    </source>
</evidence>
<evidence type="ECO:0000256" key="5">
    <source>
        <dbReference type="ARBA" id="ARBA00022725"/>
    </source>
</evidence>
<evidence type="ECO:0000256" key="9">
    <source>
        <dbReference type="ARBA" id="ARBA00023224"/>
    </source>
</evidence>
<organism evidence="11 12">
    <name type="scientific">Anopheles epiroticus</name>
    <dbReference type="NCBI Taxonomy" id="199890"/>
    <lineage>
        <taxon>Eukaryota</taxon>
        <taxon>Metazoa</taxon>
        <taxon>Ecdysozoa</taxon>
        <taxon>Arthropoda</taxon>
        <taxon>Hexapoda</taxon>
        <taxon>Insecta</taxon>
        <taxon>Pterygota</taxon>
        <taxon>Neoptera</taxon>
        <taxon>Endopterygota</taxon>
        <taxon>Diptera</taxon>
        <taxon>Nematocera</taxon>
        <taxon>Culicoidea</taxon>
        <taxon>Culicidae</taxon>
        <taxon>Anophelinae</taxon>
        <taxon>Anopheles</taxon>
    </lineage>
</organism>
<keyword evidence="4 10" id="KW-0812">Transmembrane</keyword>
<feature type="transmembrane region" description="Helical" evidence="10">
    <location>
        <begin position="35"/>
        <end position="57"/>
    </location>
</feature>
<evidence type="ECO:0000313" key="11">
    <source>
        <dbReference type="EnsemblMetazoa" id="AEPI002698-PA"/>
    </source>
</evidence>
<feature type="transmembrane region" description="Helical" evidence="10">
    <location>
        <begin position="89"/>
        <end position="116"/>
    </location>
</feature>
<dbReference type="GO" id="GO:0005886">
    <property type="term" value="C:plasma membrane"/>
    <property type="evidence" value="ECO:0007669"/>
    <property type="project" value="UniProtKB-SubCell"/>
</dbReference>
<dbReference type="STRING" id="199890.A0A182P6Z8"/>
<keyword evidence="2" id="KW-1003">Cell membrane</keyword>
<name>A0A182P6Z8_9DIPT</name>
<keyword evidence="12" id="KW-1185">Reference proteome</keyword>
<evidence type="ECO:0000256" key="4">
    <source>
        <dbReference type="ARBA" id="ARBA00022692"/>
    </source>
</evidence>
<dbReference type="EnsemblMetazoa" id="AEPI002698-RA">
    <property type="protein sequence ID" value="AEPI002698-PA"/>
    <property type="gene ID" value="AEPI002698"/>
</dbReference>
<dbReference type="AlphaFoldDB" id="A0A182P6Z8"/>
<evidence type="ECO:0000256" key="1">
    <source>
        <dbReference type="ARBA" id="ARBA00004651"/>
    </source>
</evidence>
<keyword evidence="5" id="KW-0552">Olfaction</keyword>
<proteinExistence type="predicted"/>
<feature type="transmembrane region" description="Helical" evidence="10">
    <location>
        <begin position="172"/>
        <end position="191"/>
    </location>
</feature>